<accession>A0A346A0M6</accession>
<dbReference type="OrthoDB" id="571920at2"/>
<dbReference type="Proteomes" id="UP000254889">
    <property type="component" value="Chromosome"/>
</dbReference>
<gene>
    <name evidence="1" type="ORF">DW352_20655</name>
</gene>
<evidence type="ECO:0000313" key="1">
    <source>
        <dbReference type="EMBL" id="AXK82723.1"/>
    </source>
</evidence>
<dbReference type="KEGG" id="ptaw:DW352_20655"/>
<proteinExistence type="predicted"/>
<reference evidence="1 2" key="1">
    <citation type="submission" date="2018-07" db="EMBL/GenBank/DDBJ databases">
        <authorList>
            <person name="Quirk P.G."/>
            <person name="Krulwich T.A."/>
        </authorList>
    </citation>
    <scope>NUCLEOTIDE SEQUENCE [LARGE SCALE GENOMIC DNA]</scope>
    <source>
        <strain evidence="1 2">CC-BB4</strain>
    </source>
</reference>
<dbReference type="EMBL" id="CP031417">
    <property type="protein sequence ID" value="AXK82723.1"/>
    <property type="molecule type" value="Genomic_DNA"/>
</dbReference>
<name>A0A346A0M6_9HYPH</name>
<dbReference type="AlphaFoldDB" id="A0A346A0M6"/>
<sequence length="121" mass="13476">MVNAQGRVDFIAERLEIDAAFVAAAHEGRPPEQRFRFSSPCLKRGCEKWDGERCGVAKVLHERGPELLANEAAVALPRCSIRPGCRWHGEYGDSICAICPWVITERGNRLEALVEQAKTET</sequence>
<evidence type="ECO:0000313" key="2">
    <source>
        <dbReference type="Proteomes" id="UP000254889"/>
    </source>
</evidence>
<protein>
    <submittedName>
        <fullName evidence="1">Uncharacterized protein</fullName>
    </submittedName>
</protein>
<organism evidence="1 2">
    <name type="scientific">Pseudolabrys taiwanensis</name>
    <dbReference type="NCBI Taxonomy" id="331696"/>
    <lineage>
        <taxon>Bacteria</taxon>
        <taxon>Pseudomonadati</taxon>
        <taxon>Pseudomonadota</taxon>
        <taxon>Alphaproteobacteria</taxon>
        <taxon>Hyphomicrobiales</taxon>
        <taxon>Xanthobacteraceae</taxon>
        <taxon>Pseudolabrys</taxon>
    </lineage>
</organism>
<keyword evidence="2" id="KW-1185">Reference proteome</keyword>